<name>X1Q766_9ZZZZ</name>
<feature type="non-terminal residue" evidence="1">
    <location>
        <position position="1"/>
    </location>
</feature>
<proteinExistence type="predicted"/>
<organism evidence="1">
    <name type="scientific">marine sediment metagenome</name>
    <dbReference type="NCBI Taxonomy" id="412755"/>
    <lineage>
        <taxon>unclassified sequences</taxon>
        <taxon>metagenomes</taxon>
        <taxon>ecological metagenomes</taxon>
    </lineage>
</organism>
<gene>
    <name evidence="1" type="ORF">S06H3_66118</name>
</gene>
<comment type="caution">
    <text evidence="1">The sequence shown here is derived from an EMBL/GenBank/DDBJ whole genome shotgun (WGS) entry which is preliminary data.</text>
</comment>
<protein>
    <submittedName>
        <fullName evidence="1">Uncharacterized protein</fullName>
    </submittedName>
</protein>
<accession>X1Q766</accession>
<dbReference type="EMBL" id="BARV01044876">
    <property type="protein sequence ID" value="GAI64053.1"/>
    <property type="molecule type" value="Genomic_DNA"/>
</dbReference>
<dbReference type="AlphaFoldDB" id="X1Q766"/>
<reference evidence="1" key="1">
    <citation type="journal article" date="2014" name="Front. Microbiol.">
        <title>High frequency of phylogenetically diverse reductive dehalogenase-homologous genes in deep subseafloor sedimentary metagenomes.</title>
        <authorList>
            <person name="Kawai M."/>
            <person name="Futagami T."/>
            <person name="Toyoda A."/>
            <person name="Takaki Y."/>
            <person name="Nishi S."/>
            <person name="Hori S."/>
            <person name="Arai W."/>
            <person name="Tsubouchi T."/>
            <person name="Morono Y."/>
            <person name="Uchiyama I."/>
            <person name="Ito T."/>
            <person name="Fujiyama A."/>
            <person name="Inagaki F."/>
            <person name="Takami H."/>
        </authorList>
    </citation>
    <scope>NUCLEOTIDE SEQUENCE</scope>
    <source>
        <strain evidence="1">Expedition CK06-06</strain>
    </source>
</reference>
<sequence>AKKFAIGPAMALGTSAIIAAPSQALLAARALAKKATALVYTHPVTTLVGGGILTTSPKAREFVYKLPSKLY</sequence>
<evidence type="ECO:0000313" key="1">
    <source>
        <dbReference type="EMBL" id="GAI64053.1"/>
    </source>
</evidence>
<feature type="non-terminal residue" evidence="1">
    <location>
        <position position="71"/>
    </location>
</feature>